<dbReference type="PANTHER" id="PTHR30289">
    <property type="entry name" value="UNCHARACTERIZED PROTEIN YBCL-RELATED"/>
    <property type="match status" value="1"/>
</dbReference>
<dbReference type="SUPFAM" id="SSF49777">
    <property type="entry name" value="PEBP-like"/>
    <property type="match status" value="1"/>
</dbReference>
<accession>A0A0F9VRQ5</accession>
<sequence length="160" mass="17581">MGFALSNDLQLTSSAFEQHGAIPSKHTGEGLDVSPALSWSNPPAGTKSYAILCHDPDAPLISPNGTYGFVHWTLYNIPSEVESLPEGSSDFTQGKNNFGKVGFNGPMPPEGHGRHHYYFWILALDAELHLPDGMTMWELLAKTERHTLAMNRLIGTYQRG</sequence>
<dbReference type="AlphaFoldDB" id="A0A0F9VRQ5"/>
<evidence type="ECO:0008006" key="2">
    <source>
        <dbReference type="Google" id="ProtNLM"/>
    </source>
</evidence>
<evidence type="ECO:0000313" key="1">
    <source>
        <dbReference type="EMBL" id="KKO06745.1"/>
    </source>
</evidence>
<organism evidence="1">
    <name type="scientific">marine sediment metagenome</name>
    <dbReference type="NCBI Taxonomy" id="412755"/>
    <lineage>
        <taxon>unclassified sequences</taxon>
        <taxon>metagenomes</taxon>
        <taxon>ecological metagenomes</taxon>
    </lineage>
</organism>
<protein>
    <recommendedName>
        <fullName evidence="2">YbhB/YbcL family Raf kinase inhibitor-like protein</fullName>
    </recommendedName>
</protein>
<dbReference type="InterPro" id="IPR008914">
    <property type="entry name" value="PEBP"/>
</dbReference>
<comment type="caution">
    <text evidence="1">The sequence shown here is derived from an EMBL/GenBank/DDBJ whole genome shotgun (WGS) entry which is preliminary data.</text>
</comment>
<dbReference type="EMBL" id="LAZR01000015">
    <property type="protein sequence ID" value="KKO06745.1"/>
    <property type="molecule type" value="Genomic_DNA"/>
</dbReference>
<dbReference type="Pfam" id="PF01161">
    <property type="entry name" value="PBP"/>
    <property type="match status" value="1"/>
</dbReference>
<dbReference type="CDD" id="cd00865">
    <property type="entry name" value="PEBP_bact_arch"/>
    <property type="match status" value="1"/>
</dbReference>
<dbReference type="Gene3D" id="3.90.280.10">
    <property type="entry name" value="PEBP-like"/>
    <property type="match status" value="1"/>
</dbReference>
<dbReference type="InterPro" id="IPR036610">
    <property type="entry name" value="PEBP-like_sf"/>
</dbReference>
<dbReference type="PANTHER" id="PTHR30289:SF1">
    <property type="entry name" value="PEBP (PHOSPHATIDYLETHANOLAMINE-BINDING PROTEIN) FAMILY PROTEIN"/>
    <property type="match status" value="1"/>
</dbReference>
<dbReference type="NCBIfam" id="TIGR00481">
    <property type="entry name" value="YbhB/YbcL family Raf kinase inhibitor-like protein"/>
    <property type="match status" value="1"/>
</dbReference>
<reference evidence="1" key="1">
    <citation type="journal article" date="2015" name="Nature">
        <title>Complex archaea that bridge the gap between prokaryotes and eukaryotes.</title>
        <authorList>
            <person name="Spang A."/>
            <person name="Saw J.H."/>
            <person name="Jorgensen S.L."/>
            <person name="Zaremba-Niedzwiedzka K."/>
            <person name="Martijn J."/>
            <person name="Lind A.E."/>
            <person name="van Eijk R."/>
            <person name="Schleper C."/>
            <person name="Guy L."/>
            <person name="Ettema T.J."/>
        </authorList>
    </citation>
    <scope>NUCLEOTIDE SEQUENCE</scope>
</reference>
<gene>
    <name evidence="1" type="ORF">LCGC14_0065530</name>
</gene>
<dbReference type="InterPro" id="IPR005247">
    <property type="entry name" value="YbhB_YbcL/LppC-like"/>
</dbReference>
<proteinExistence type="predicted"/>
<name>A0A0F9VRQ5_9ZZZZ</name>